<dbReference type="EMBL" id="CM042062">
    <property type="protein sequence ID" value="KAI3669585.1"/>
    <property type="molecule type" value="Genomic_DNA"/>
</dbReference>
<name>A0ACB8XN80_ARCLA</name>
<comment type="caution">
    <text evidence="1">The sequence shown here is derived from an EMBL/GenBank/DDBJ whole genome shotgun (WGS) entry which is preliminary data.</text>
</comment>
<evidence type="ECO:0000313" key="2">
    <source>
        <dbReference type="Proteomes" id="UP001055879"/>
    </source>
</evidence>
<sequence length="124" mass="13563">MIYRWLLKMEKDTNSSMSPSRSVAAGFQGNRTPIFFPYDLCGQDRVPPMSLLSPPNVEENAANKMAGLRVLCWPDICLTMLSKILDPNWGDICLNASHYLSTTAVASLEGWVATKGVGDAGPKN</sequence>
<dbReference type="Proteomes" id="UP001055879">
    <property type="component" value="Linkage Group LG16"/>
</dbReference>
<organism evidence="1 2">
    <name type="scientific">Arctium lappa</name>
    <name type="common">Greater burdock</name>
    <name type="synonym">Lappa major</name>
    <dbReference type="NCBI Taxonomy" id="4217"/>
    <lineage>
        <taxon>Eukaryota</taxon>
        <taxon>Viridiplantae</taxon>
        <taxon>Streptophyta</taxon>
        <taxon>Embryophyta</taxon>
        <taxon>Tracheophyta</taxon>
        <taxon>Spermatophyta</taxon>
        <taxon>Magnoliopsida</taxon>
        <taxon>eudicotyledons</taxon>
        <taxon>Gunneridae</taxon>
        <taxon>Pentapetalae</taxon>
        <taxon>asterids</taxon>
        <taxon>campanulids</taxon>
        <taxon>Asterales</taxon>
        <taxon>Asteraceae</taxon>
        <taxon>Carduoideae</taxon>
        <taxon>Cardueae</taxon>
        <taxon>Arctiinae</taxon>
        <taxon>Arctium</taxon>
    </lineage>
</organism>
<evidence type="ECO:0000313" key="1">
    <source>
        <dbReference type="EMBL" id="KAI3669585.1"/>
    </source>
</evidence>
<gene>
    <name evidence="1" type="ORF">L6452_40842</name>
</gene>
<proteinExistence type="predicted"/>
<reference evidence="1 2" key="2">
    <citation type="journal article" date="2022" name="Mol. Ecol. Resour.">
        <title>The genomes of chicory, endive, great burdock and yacon provide insights into Asteraceae paleo-polyploidization history and plant inulin production.</title>
        <authorList>
            <person name="Fan W."/>
            <person name="Wang S."/>
            <person name="Wang H."/>
            <person name="Wang A."/>
            <person name="Jiang F."/>
            <person name="Liu H."/>
            <person name="Zhao H."/>
            <person name="Xu D."/>
            <person name="Zhang Y."/>
        </authorList>
    </citation>
    <scope>NUCLEOTIDE SEQUENCE [LARGE SCALE GENOMIC DNA]</scope>
    <source>
        <strain evidence="2">cv. Niubang</strain>
    </source>
</reference>
<keyword evidence="2" id="KW-1185">Reference proteome</keyword>
<reference evidence="2" key="1">
    <citation type="journal article" date="2022" name="Mol. Ecol. Resour.">
        <title>The genomes of chicory, endive, great burdock and yacon provide insights into Asteraceae palaeo-polyploidization history and plant inulin production.</title>
        <authorList>
            <person name="Fan W."/>
            <person name="Wang S."/>
            <person name="Wang H."/>
            <person name="Wang A."/>
            <person name="Jiang F."/>
            <person name="Liu H."/>
            <person name="Zhao H."/>
            <person name="Xu D."/>
            <person name="Zhang Y."/>
        </authorList>
    </citation>
    <scope>NUCLEOTIDE SEQUENCE [LARGE SCALE GENOMIC DNA]</scope>
    <source>
        <strain evidence="2">cv. Niubang</strain>
    </source>
</reference>
<accession>A0ACB8XN80</accession>
<protein>
    <submittedName>
        <fullName evidence="1">Uncharacterized protein</fullName>
    </submittedName>
</protein>